<reference evidence="1 2" key="1">
    <citation type="journal article" date="2023" name="bioRxiv">
        <title>Conserved and derived expression patterns and positive selection on dental genes reveal complex evolutionary context of ever-growing rodent molars.</title>
        <authorList>
            <person name="Calamari Z.T."/>
            <person name="Song A."/>
            <person name="Cohen E."/>
            <person name="Akter M."/>
            <person name="Roy R.D."/>
            <person name="Hallikas O."/>
            <person name="Christensen M.M."/>
            <person name="Li P."/>
            <person name="Marangoni P."/>
            <person name="Jernvall J."/>
            <person name="Klein O.D."/>
        </authorList>
    </citation>
    <scope>NUCLEOTIDE SEQUENCE [LARGE SCALE GENOMIC DNA]</scope>
    <source>
        <strain evidence="1">V071</strain>
    </source>
</reference>
<dbReference type="AlphaFoldDB" id="A0AAW0H4S7"/>
<gene>
    <name evidence="1" type="ORF">U0070_000963</name>
</gene>
<name>A0AAW0H4S7_MYOGA</name>
<evidence type="ECO:0000313" key="1">
    <source>
        <dbReference type="EMBL" id="KAK7797531.1"/>
    </source>
</evidence>
<evidence type="ECO:0000313" key="2">
    <source>
        <dbReference type="Proteomes" id="UP001488838"/>
    </source>
</evidence>
<organism evidence="1 2">
    <name type="scientific">Myodes glareolus</name>
    <name type="common">Bank vole</name>
    <name type="synonym">Clethrionomys glareolus</name>
    <dbReference type="NCBI Taxonomy" id="447135"/>
    <lineage>
        <taxon>Eukaryota</taxon>
        <taxon>Metazoa</taxon>
        <taxon>Chordata</taxon>
        <taxon>Craniata</taxon>
        <taxon>Vertebrata</taxon>
        <taxon>Euteleostomi</taxon>
        <taxon>Mammalia</taxon>
        <taxon>Eutheria</taxon>
        <taxon>Euarchontoglires</taxon>
        <taxon>Glires</taxon>
        <taxon>Rodentia</taxon>
        <taxon>Myomorpha</taxon>
        <taxon>Muroidea</taxon>
        <taxon>Cricetidae</taxon>
        <taxon>Arvicolinae</taxon>
        <taxon>Myodes</taxon>
    </lineage>
</organism>
<proteinExistence type="predicted"/>
<protein>
    <submittedName>
        <fullName evidence="1">Uncharacterized protein</fullName>
    </submittedName>
</protein>
<dbReference type="Proteomes" id="UP001488838">
    <property type="component" value="Unassembled WGS sequence"/>
</dbReference>
<keyword evidence="2" id="KW-1185">Reference proteome</keyword>
<dbReference type="EMBL" id="JBBHLL010000816">
    <property type="protein sequence ID" value="KAK7797531.1"/>
    <property type="molecule type" value="Genomic_DNA"/>
</dbReference>
<sequence>MGVPTRGDGNHAYLSDRGISSGRGYIHLKDAVFTILLHPNSEASLAFTWEDVDTLPAQHLTWMSLLTSCSPTSKKVPGGCEWWHRGIRRDDSIVQPISLWREQLPDFVPGEVVTPQSGNPDE</sequence>
<accession>A0AAW0H4S7</accession>
<comment type="caution">
    <text evidence="1">The sequence shown here is derived from an EMBL/GenBank/DDBJ whole genome shotgun (WGS) entry which is preliminary data.</text>
</comment>